<dbReference type="Gene3D" id="1.20.1560.10">
    <property type="entry name" value="ABC transporter type 1, transmembrane domain"/>
    <property type="match status" value="1"/>
</dbReference>
<evidence type="ECO:0000256" key="1">
    <source>
        <dbReference type="ARBA" id="ARBA00004651"/>
    </source>
</evidence>
<organism evidence="12">
    <name type="scientific">bioreactor metagenome</name>
    <dbReference type="NCBI Taxonomy" id="1076179"/>
    <lineage>
        <taxon>unclassified sequences</taxon>
        <taxon>metagenomes</taxon>
        <taxon>ecological metagenomes</taxon>
    </lineage>
</organism>
<feature type="transmembrane region" description="Helical" evidence="9">
    <location>
        <begin position="236"/>
        <end position="261"/>
    </location>
</feature>
<dbReference type="CDD" id="cd18585">
    <property type="entry name" value="ABC_6TM_CydC"/>
    <property type="match status" value="1"/>
</dbReference>
<name>A0A644TLX3_9ZZZZ</name>
<gene>
    <name evidence="12" type="ORF">SDC9_13577</name>
</gene>
<dbReference type="InterPro" id="IPR011527">
    <property type="entry name" value="ABC1_TM_dom"/>
</dbReference>
<dbReference type="PANTHER" id="PTHR43394">
    <property type="entry name" value="ATP-DEPENDENT PERMEASE MDL1, MITOCHONDRIAL"/>
    <property type="match status" value="1"/>
</dbReference>
<dbReference type="PROSITE" id="PS00211">
    <property type="entry name" value="ABC_TRANSPORTER_1"/>
    <property type="match status" value="1"/>
</dbReference>
<feature type="domain" description="ABC transmembrane type-1" evidence="11">
    <location>
        <begin position="16"/>
        <end position="299"/>
    </location>
</feature>
<dbReference type="NCBIfam" id="TIGR02868">
    <property type="entry name" value="CydC"/>
    <property type="match status" value="1"/>
</dbReference>
<keyword evidence="8 9" id="KW-0472">Membrane</keyword>
<evidence type="ECO:0000256" key="9">
    <source>
        <dbReference type="SAM" id="Phobius"/>
    </source>
</evidence>
<dbReference type="PROSITE" id="PS50929">
    <property type="entry name" value="ABC_TM1F"/>
    <property type="match status" value="1"/>
</dbReference>
<evidence type="ECO:0000256" key="6">
    <source>
        <dbReference type="ARBA" id="ARBA00022840"/>
    </source>
</evidence>
<dbReference type="GO" id="GO:0016887">
    <property type="term" value="F:ATP hydrolysis activity"/>
    <property type="evidence" value="ECO:0007669"/>
    <property type="project" value="InterPro"/>
</dbReference>
<feature type="transmembrane region" description="Helical" evidence="9">
    <location>
        <begin position="155"/>
        <end position="174"/>
    </location>
</feature>
<keyword evidence="7 9" id="KW-1133">Transmembrane helix</keyword>
<dbReference type="SMART" id="SM00382">
    <property type="entry name" value="AAA"/>
    <property type="match status" value="1"/>
</dbReference>
<keyword evidence="2" id="KW-0813">Transport</keyword>
<keyword evidence="3" id="KW-1003">Cell membrane</keyword>
<dbReference type="InterPro" id="IPR014223">
    <property type="entry name" value="ABC_CydC/D"/>
</dbReference>
<comment type="caution">
    <text evidence="12">The sequence shown here is derived from an EMBL/GenBank/DDBJ whole genome shotgun (WGS) entry which is preliminary data.</text>
</comment>
<dbReference type="Gene3D" id="3.40.50.300">
    <property type="entry name" value="P-loop containing nucleotide triphosphate hydrolases"/>
    <property type="match status" value="1"/>
</dbReference>
<dbReference type="InterPro" id="IPR003593">
    <property type="entry name" value="AAA+_ATPase"/>
</dbReference>
<keyword evidence="4 9" id="KW-0812">Transmembrane</keyword>
<dbReference type="SUPFAM" id="SSF90123">
    <property type="entry name" value="ABC transporter transmembrane region"/>
    <property type="match status" value="1"/>
</dbReference>
<keyword evidence="6 12" id="KW-0067">ATP-binding</keyword>
<dbReference type="Pfam" id="PF00005">
    <property type="entry name" value="ABC_tran"/>
    <property type="match status" value="1"/>
</dbReference>
<dbReference type="EMBL" id="VSSQ01000039">
    <property type="protein sequence ID" value="MPL67874.1"/>
    <property type="molecule type" value="Genomic_DNA"/>
</dbReference>
<evidence type="ECO:0000259" key="10">
    <source>
        <dbReference type="PROSITE" id="PS50893"/>
    </source>
</evidence>
<dbReference type="GO" id="GO:0005524">
    <property type="term" value="F:ATP binding"/>
    <property type="evidence" value="ECO:0007669"/>
    <property type="project" value="UniProtKB-KW"/>
</dbReference>
<feature type="transmembrane region" description="Helical" evidence="9">
    <location>
        <begin position="49"/>
        <end position="69"/>
    </location>
</feature>
<dbReference type="SUPFAM" id="SSF52540">
    <property type="entry name" value="P-loop containing nucleoside triphosphate hydrolases"/>
    <property type="match status" value="1"/>
</dbReference>
<dbReference type="GO" id="GO:0034775">
    <property type="term" value="P:glutathione transmembrane transport"/>
    <property type="evidence" value="ECO:0007669"/>
    <property type="project" value="InterPro"/>
</dbReference>
<accession>A0A644TLX3</accession>
<dbReference type="FunFam" id="3.40.50.300:FF:000221">
    <property type="entry name" value="Multidrug ABC transporter ATP-binding protein"/>
    <property type="match status" value="1"/>
</dbReference>
<evidence type="ECO:0000256" key="5">
    <source>
        <dbReference type="ARBA" id="ARBA00022741"/>
    </source>
</evidence>
<feature type="transmembrane region" description="Helical" evidence="9">
    <location>
        <begin position="126"/>
        <end position="149"/>
    </location>
</feature>
<dbReference type="InterPro" id="IPR017871">
    <property type="entry name" value="ABC_transporter-like_CS"/>
</dbReference>
<dbReference type="PROSITE" id="PS50893">
    <property type="entry name" value="ABC_TRANSPORTER_2"/>
    <property type="match status" value="1"/>
</dbReference>
<evidence type="ECO:0000313" key="12">
    <source>
        <dbReference type="EMBL" id="MPL67874.1"/>
    </source>
</evidence>
<dbReference type="GO" id="GO:0045454">
    <property type="term" value="P:cell redox homeostasis"/>
    <property type="evidence" value="ECO:0007669"/>
    <property type="project" value="InterPro"/>
</dbReference>
<feature type="domain" description="ABC transporter" evidence="10">
    <location>
        <begin position="331"/>
        <end position="565"/>
    </location>
</feature>
<sequence>MIRLLKLIVTVWPAMLAGVLLSVVTIFSNIGLMGVSAFLIATAALHPPIAAISTAVVGVRFFGIARAAFRYSERYLSHDATFKLLSRLRVQFFQAIEPLAPAGLGLYRPGDLLSRMAADVDSLQFFYLRVVAPPFVAVLTLAGMVYWLSVYSGKFGLVLLAGFIAAGVILPVLVKQVAGRVAEEVGQAQGQLTALVVDSVEGAAELTVFGCSHDQIQKVCTAGEKLSILQKRSAQAAALADSLGSFIGHFSAWVVLVLAVPMVRSGVISGVDLAVLVLIVESSFEAVQPLAMVYVNMRESYQAAGRLFSVIDTKPAISEAGSTSLPIDYDIEFNQVGFAYDEQTKVLDDVSFKVGAGRRVAIVGESGVGKSSIVSLLVRFWDYQIGSITIGERQLQDFQPDHLRSLLGVVPQAAYLFNASIKDNILLANPDGSLEKFNQAVEAAALTAVIADLPAGLETMVGENGRSLSGGQRQRVAIARALLKDAPILVLDEPTAGLDPVTERAVMADIKMAMVGRTTILVTHRLVGLDGFDEILMLHEGKVAERGSLVELINRKGLFFKMWNQQKSMLE</sequence>
<dbReference type="PANTHER" id="PTHR43394:SF1">
    <property type="entry name" value="ATP-BINDING CASSETTE SUB-FAMILY B MEMBER 10, MITOCHONDRIAL"/>
    <property type="match status" value="1"/>
</dbReference>
<evidence type="ECO:0000256" key="4">
    <source>
        <dbReference type="ARBA" id="ARBA00022692"/>
    </source>
</evidence>
<keyword evidence="5" id="KW-0547">Nucleotide-binding</keyword>
<feature type="transmembrane region" description="Helical" evidence="9">
    <location>
        <begin position="12"/>
        <end position="43"/>
    </location>
</feature>
<reference evidence="12" key="1">
    <citation type="submission" date="2019-08" db="EMBL/GenBank/DDBJ databases">
        <authorList>
            <person name="Kucharzyk K."/>
            <person name="Murdoch R.W."/>
            <person name="Higgins S."/>
            <person name="Loffler F."/>
        </authorList>
    </citation>
    <scope>NUCLEOTIDE SEQUENCE</scope>
</reference>
<dbReference type="GO" id="GO:0015421">
    <property type="term" value="F:ABC-type oligopeptide transporter activity"/>
    <property type="evidence" value="ECO:0007669"/>
    <property type="project" value="TreeGrafter"/>
</dbReference>
<dbReference type="InterPro" id="IPR003439">
    <property type="entry name" value="ABC_transporter-like_ATP-bd"/>
</dbReference>
<evidence type="ECO:0000256" key="7">
    <source>
        <dbReference type="ARBA" id="ARBA00022989"/>
    </source>
</evidence>
<proteinExistence type="predicted"/>
<evidence type="ECO:0000256" key="2">
    <source>
        <dbReference type="ARBA" id="ARBA00022448"/>
    </source>
</evidence>
<evidence type="ECO:0000256" key="8">
    <source>
        <dbReference type="ARBA" id="ARBA00023136"/>
    </source>
</evidence>
<evidence type="ECO:0000259" key="11">
    <source>
        <dbReference type="PROSITE" id="PS50929"/>
    </source>
</evidence>
<dbReference type="GO" id="GO:0005886">
    <property type="term" value="C:plasma membrane"/>
    <property type="evidence" value="ECO:0007669"/>
    <property type="project" value="UniProtKB-SubCell"/>
</dbReference>
<comment type="subcellular location">
    <subcellularLocation>
        <location evidence="1">Cell membrane</location>
        <topology evidence="1">Multi-pass membrane protein</topology>
    </subcellularLocation>
</comment>
<protein>
    <submittedName>
        <fullName evidence="12">Putative ABC transporter ATP-binding protein</fullName>
    </submittedName>
</protein>
<evidence type="ECO:0000256" key="3">
    <source>
        <dbReference type="ARBA" id="ARBA00022475"/>
    </source>
</evidence>
<dbReference type="AlphaFoldDB" id="A0A644TLX3"/>
<dbReference type="InterPro" id="IPR027417">
    <property type="entry name" value="P-loop_NTPase"/>
</dbReference>
<dbReference type="InterPro" id="IPR039421">
    <property type="entry name" value="Type_1_exporter"/>
</dbReference>
<dbReference type="Pfam" id="PF00664">
    <property type="entry name" value="ABC_membrane"/>
    <property type="match status" value="1"/>
</dbReference>
<dbReference type="InterPro" id="IPR036640">
    <property type="entry name" value="ABC1_TM_sf"/>
</dbReference>